<evidence type="ECO:0008006" key="4">
    <source>
        <dbReference type="Google" id="ProtNLM"/>
    </source>
</evidence>
<evidence type="ECO:0000313" key="3">
    <source>
        <dbReference type="Proteomes" id="UP000282388"/>
    </source>
</evidence>
<comment type="caution">
    <text evidence="2">The sequence shown here is derived from an EMBL/GenBank/DDBJ whole genome shotgun (WGS) entry which is preliminary data.</text>
</comment>
<dbReference type="AlphaFoldDB" id="A0A3A8E3E0"/>
<keyword evidence="3" id="KW-1185">Reference proteome</keyword>
<dbReference type="RefSeq" id="WP_060875705.1">
    <property type="nucleotide sequence ID" value="NZ_RAXV01000054.1"/>
</dbReference>
<protein>
    <recommendedName>
        <fullName evidence="4">EVE domain-containing protein</fullName>
    </recommendedName>
</protein>
<dbReference type="Proteomes" id="UP000282388">
    <property type="component" value="Unassembled WGS sequence"/>
</dbReference>
<accession>A0A3A8E3E0</accession>
<keyword evidence="1" id="KW-0175">Coiled coil</keyword>
<dbReference type="EMBL" id="RAXV01000054">
    <property type="protein sequence ID" value="RKG29185.1"/>
    <property type="molecule type" value="Genomic_DNA"/>
</dbReference>
<proteinExistence type="predicted"/>
<reference evidence="2 3" key="1">
    <citation type="submission" date="2018-09" db="EMBL/GenBank/DDBJ databases">
        <title>The draft genome of Acinetobacter spp. strains.</title>
        <authorList>
            <person name="Qin J."/>
            <person name="Feng Y."/>
            <person name="Zong Z."/>
        </authorList>
    </citation>
    <scope>NUCLEOTIDE SEQUENCE [LARGE SCALE GENOMIC DNA]</scope>
    <source>
        <strain evidence="2 3">WCHAc060012</strain>
    </source>
</reference>
<evidence type="ECO:0000256" key="1">
    <source>
        <dbReference type="SAM" id="Coils"/>
    </source>
</evidence>
<sequence length="218" mass="24963">MSLIKKLHNKQATETKMISTSIKIPQVMDEIISDLAVFFDSTKQEVILDLLSDAIDNYKAEEKKLLEQQENEIDEDENSSITNQENIAINHNYFLLNTCKRYSIDDHYFMINNGYAAAFDDGYKQQIERIKKGDVVFLYANGKGISGYGIASGQTIKIEHDGVPENCYYQVLEDYQLLDTPLKAKDIRDICSRTPVFLKTLSKINKKDGQIIYNNLNN</sequence>
<dbReference type="OrthoDB" id="6659686at2"/>
<gene>
    <name evidence="2" type="ORF">D7V32_16170</name>
</gene>
<evidence type="ECO:0000313" key="2">
    <source>
        <dbReference type="EMBL" id="RKG29185.1"/>
    </source>
</evidence>
<name>A0A3A8E3E0_9GAMM</name>
<organism evidence="2 3">
    <name type="scientific">Acinetobacter tianfuensis</name>
    <dbReference type="NCBI Taxonomy" id="2419603"/>
    <lineage>
        <taxon>Bacteria</taxon>
        <taxon>Pseudomonadati</taxon>
        <taxon>Pseudomonadota</taxon>
        <taxon>Gammaproteobacteria</taxon>
        <taxon>Moraxellales</taxon>
        <taxon>Moraxellaceae</taxon>
        <taxon>Acinetobacter</taxon>
    </lineage>
</organism>
<feature type="coiled-coil region" evidence="1">
    <location>
        <begin position="48"/>
        <end position="79"/>
    </location>
</feature>